<feature type="domain" description="Adenylyltransferase AadA C-terminal" evidence="5">
    <location>
        <begin position="148"/>
        <end position="254"/>
    </location>
</feature>
<evidence type="ECO:0000313" key="7">
    <source>
        <dbReference type="Proteomes" id="UP000231056"/>
    </source>
</evidence>
<dbReference type="Pfam" id="PF13427">
    <property type="entry name" value="AadA_C"/>
    <property type="match status" value="1"/>
</dbReference>
<dbReference type="GO" id="GO:0070566">
    <property type="term" value="F:adenylyltransferase activity"/>
    <property type="evidence" value="ECO:0007669"/>
    <property type="project" value="InterPro"/>
</dbReference>
<dbReference type="InterPro" id="IPR002934">
    <property type="entry name" value="Polymerase_NTP_transf_dom"/>
</dbReference>
<dbReference type="Gene3D" id="3.30.460.10">
    <property type="entry name" value="Beta Polymerase, domain 2"/>
    <property type="match status" value="1"/>
</dbReference>
<dbReference type="GO" id="GO:0046677">
    <property type="term" value="P:response to antibiotic"/>
    <property type="evidence" value="ECO:0007669"/>
    <property type="project" value="UniProtKB-KW"/>
</dbReference>
<dbReference type="PIRSF" id="PIRSF000819">
    <property type="entry name" value="Streptomycin_3-adenylyltransf"/>
    <property type="match status" value="1"/>
</dbReference>
<dbReference type="EMBL" id="PCVM01000012">
    <property type="protein sequence ID" value="PIQ73788.1"/>
    <property type="molecule type" value="Genomic_DNA"/>
</dbReference>
<dbReference type="SUPFAM" id="SSF81301">
    <property type="entry name" value="Nucleotidyltransferase"/>
    <property type="match status" value="1"/>
</dbReference>
<dbReference type="AlphaFoldDB" id="A0A2M6IV41"/>
<evidence type="ECO:0000256" key="3">
    <source>
        <dbReference type="ARBA" id="ARBA00047831"/>
    </source>
</evidence>
<gene>
    <name evidence="6" type="ORF">COV58_00625</name>
</gene>
<dbReference type="Proteomes" id="UP000231056">
    <property type="component" value="Unassembled WGS sequence"/>
</dbReference>
<reference evidence="6 7" key="1">
    <citation type="submission" date="2017-09" db="EMBL/GenBank/DDBJ databases">
        <title>Depth-based differentiation of microbial function through sediment-hosted aquifers and enrichment of novel symbionts in the deep terrestrial subsurface.</title>
        <authorList>
            <person name="Probst A.J."/>
            <person name="Ladd B."/>
            <person name="Jarett J.K."/>
            <person name="Geller-Mcgrath D.E."/>
            <person name="Sieber C.M."/>
            <person name="Emerson J.B."/>
            <person name="Anantharaman K."/>
            <person name="Thomas B.C."/>
            <person name="Malmstrom R."/>
            <person name="Stieglmeier M."/>
            <person name="Klingl A."/>
            <person name="Woyke T."/>
            <person name="Ryan C.M."/>
            <person name="Banfield J.F."/>
        </authorList>
    </citation>
    <scope>NUCLEOTIDE SEQUENCE [LARGE SCALE GENOMIC DNA]</scope>
    <source>
        <strain evidence="6">CG11_big_fil_rev_8_21_14_0_20_36_8</strain>
    </source>
</reference>
<evidence type="ECO:0000256" key="1">
    <source>
        <dbReference type="ARBA" id="ARBA00022679"/>
    </source>
</evidence>
<keyword evidence="1" id="KW-0808">Transferase</keyword>
<accession>A0A2M6IV41</accession>
<dbReference type="InterPro" id="IPR043519">
    <property type="entry name" value="NT_sf"/>
</dbReference>
<dbReference type="CDD" id="cd05403">
    <property type="entry name" value="NT_KNTase_like"/>
    <property type="match status" value="1"/>
</dbReference>
<dbReference type="InterPro" id="IPR025184">
    <property type="entry name" value="AadA_C"/>
</dbReference>
<dbReference type="Pfam" id="PF01909">
    <property type="entry name" value="NTP_transf_2"/>
    <property type="match status" value="1"/>
</dbReference>
<comment type="catalytic activity">
    <reaction evidence="3">
        <text>spectinomycin + ATP = 9-O-adenylylspectinomycin + diphosphate</text>
        <dbReference type="Rhea" id="RHEA:63228"/>
        <dbReference type="ChEBI" id="CHEBI:30616"/>
        <dbReference type="ChEBI" id="CHEBI:33019"/>
        <dbReference type="ChEBI" id="CHEBI:146260"/>
        <dbReference type="ChEBI" id="CHEBI:146261"/>
    </reaction>
</comment>
<name>A0A2M6IV41_9BACT</name>
<organism evidence="6 7">
    <name type="scientific">Candidatus Roizmanbacteria bacterium CG11_big_fil_rev_8_21_14_0_20_36_8</name>
    <dbReference type="NCBI Taxonomy" id="1974856"/>
    <lineage>
        <taxon>Bacteria</taxon>
        <taxon>Candidatus Roizmaniibacteriota</taxon>
    </lineage>
</organism>
<dbReference type="InterPro" id="IPR024172">
    <property type="entry name" value="AadA/Aad9"/>
</dbReference>
<protein>
    <submittedName>
        <fullName evidence="6">DNA polymerase subunit beta</fullName>
    </submittedName>
</protein>
<proteinExistence type="predicted"/>
<keyword evidence="2" id="KW-0046">Antibiotic resistance</keyword>
<evidence type="ECO:0000259" key="5">
    <source>
        <dbReference type="Pfam" id="PF13427"/>
    </source>
</evidence>
<comment type="caution">
    <text evidence="6">The sequence shown here is derived from an EMBL/GenBank/DDBJ whole genome shotgun (WGS) entry which is preliminary data.</text>
</comment>
<feature type="domain" description="Polymerase nucleotidyl transferase" evidence="4">
    <location>
        <begin position="12"/>
        <end position="76"/>
    </location>
</feature>
<evidence type="ECO:0000259" key="4">
    <source>
        <dbReference type="Pfam" id="PF01909"/>
    </source>
</evidence>
<sequence length="262" mass="30014">MKIIKPTLSILKKITSTFSDFFGSDLVGIYVHGSVAMDCYNDMSSDIDFLIVVKKSLTLDEKQKLVKVTLELVKDTTEKLEFSVITSEQLENFTYPTPYEFHYSDSWKQNYIAHEIKLEETKSDPDLAAHFAITKKRGFVLTGDPIFQIFPDVPLDQYLDSITRDVKWSFDNVMKGPNDGTCKVPTYAVLNFCRVLAFIKNNLITSKREGGEWGMKILPSIYAPIIKEALNEYNKYGSSKNVDCKLLKEYAEYCMEIILIEK</sequence>
<evidence type="ECO:0000313" key="6">
    <source>
        <dbReference type="EMBL" id="PIQ73788.1"/>
    </source>
</evidence>
<evidence type="ECO:0000256" key="2">
    <source>
        <dbReference type="ARBA" id="ARBA00023251"/>
    </source>
</evidence>